<sequence>MIMVIESSKIRMIGDSIKAKLLQDITSVKSESPYDEGDSALCSSSSKIMFHRNSTSSSNDRISGKTYQKGPRCYGCNIYGHSSRNWDQVTSRKNINKPCNSTKSKFAVTFSMQLPSQVNVDWNLDSCALVHISSDSRHLENSRKGPTLTITAANNNKMVSDTAGNMVHPVSICGNTSDTQVSDIYHVPDSQVNLLSVGRIVLKRNSVVFDSTEGRVYNSANQLFATATLVNGIIKKDIQSTDKVYSMKCTEINVWHQRMAHLNFDSLKRLRGIVHDIDFSSHLMHAGQKPPYVIRLPVMC</sequence>
<gene>
    <name evidence="2" type="ORF">PR048_023474</name>
</gene>
<evidence type="ECO:0000313" key="2">
    <source>
        <dbReference type="EMBL" id="KAJ8875578.1"/>
    </source>
</evidence>
<dbReference type="EMBL" id="JARBHB010000009">
    <property type="protein sequence ID" value="KAJ8875578.1"/>
    <property type="molecule type" value="Genomic_DNA"/>
</dbReference>
<dbReference type="InterPro" id="IPR054722">
    <property type="entry name" value="PolX-like_BBD"/>
</dbReference>
<comment type="caution">
    <text evidence="2">The sequence shown here is derived from an EMBL/GenBank/DDBJ whole genome shotgun (WGS) entry which is preliminary data.</text>
</comment>
<feature type="domain" description="Retrovirus-related Pol polyprotein from transposon TNT 1-94-like beta-barrel" evidence="1">
    <location>
        <begin position="122"/>
        <end position="201"/>
    </location>
</feature>
<organism evidence="2 3">
    <name type="scientific">Dryococelus australis</name>
    <dbReference type="NCBI Taxonomy" id="614101"/>
    <lineage>
        <taxon>Eukaryota</taxon>
        <taxon>Metazoa</taxon>
        <taxon>Ecdysozoa</taxon>
        <taxon>Arthropoda</taxon>
        <taxon>Hexapoda</taxon>
        <taxon>Insecta</taxon>
        <taxon>Pterygota</taxon>
        <taxon>Neoptera</taxon>
        <taxon>Polyneoptera</taxon>
        <taxon>Phasmatodea</taxon>
        <taxon>Verophasmatodea</taxon>
        <taxon>Anareolatae</taxon>
        <taxon>Phasmatidae</taxon>
        <taxon>Eurycanthinae</taxon>
        <taxon>Dryococelus</taxon>
    </lineage>
</organism>
<evidence type="ECO:0000313" key="3">
    <source>
        <dbReference type="Proteomes" id="UP001159363"/>
    </source>
</evidence>
<keyword evidence="3" id="KW-1185">Reference proteome</keyword>
<reference evidence="2 3" key="1">
    <citation type="submission" date="2023-02" db="EMBL/GenBank/DDBJ databases">
        <title>LHISI_Scaffold_Assembly.</title>
        <authorList>
            <person name="Stuart O.P."/>
            <person name="Cleave R."/>
            <person name="Magrath M.J.L."/>
            <person name="Mikheyev A.S."/>
        </authorList>
    </citation>
    <scope>NUCLEOTIDE SEQUENCE [LARGE SCALE GENOMIC DNA]</scope>
    <source>
        <strain evidence="2">Daus_M_001</strain>
        <tissue evidence="2">Leg muscle</tissue>
    </source>
</reference>
<dbReference type="Pfam" id="PF22936">
    <property type="entry name" value="Pol_BBD"/>
    <property type="match status" value="1"/>
</dbReference>
<evidence type="ECO:0000259" key="1">
    <source>
        <dbReference type="Pfam" id="PF22936"/>
    </source>
</evidence>
<dbReference type="Proteomes" id="UP001159363">
    <property type="component" value="Chromosome 8"/>
</dbReference>
<name>A0ABQ9GU66_9NEOP</name>
<protein>
    <recommendedName>
        <fullName evidence="1">Retrovirus-related Pol polyprotein from transposon TNT 1-94-like beta-barrel domain-containing protein</fullName>
    </recommendedName>
</protein>
<proteinExistence type="predicted"/>
<accession>A0ABQ9GU66</accession>